<dbReference type="InterPro" id="IPR011053">
    <property type="entry name" value="Single_hybrid_motif"/>
</dbReference>
<evidence type="ECO:0000313" key="5">
    <source>
        <dbReference type="Proteomes" id="UP000599024"/>
    </source>
</evidence>
<feature type="region of interest" description="Disordered" evidence="2">
    <location>
        <begin position="52"/>
        <end position="83"/>
    </location>
</feature>
<dbReference type="InterPro" id="IPR050709">
    <property type="entry name" value="Biotin_Carboxyl_Carrier/Decarb"/>
</dbReference>
<dbReference type="Pfam" id="PF00364">
    <property type="entry name" value="Biotin_lipoyl"/>
    <property type="match status" value="1"/>
</dbReference>
<name>A0A8J6TEB1_9BACT</name>
<dbReference type="PROSITE" id="PS50968">
    <property type="entry name" value="BIOTINYL_LIPOYL"/>
    <property type="match status" value="1"/>
</dbReference>
<dbReference type="PROSITE" id="PS00188">
    <property type="entry name" value="BIOTIN"/>
    <property type="match status" value="1"/>
</dbReference>
<accession>A0A8J6TEB1</accession>
<dbReference type="FunFam" id="2.40.50.100:FF:000003">
    <property type="entry name" value="Acetyl-CoA carboxylase biotin carboxyl carrier protein"/>
    <property type="match status" value="1"/>
</dbReference>
<dbReference type="PANTHER" id="PTHR45266">
    <property type="entry name" value="OXALOACETATE DECARBOXYLASE ALPHA CHAIN"/>
    <property type="match status" value="1"/>
</dbReference>
<dbReference type="AlphaFoldDB" id="A0A8J6TEB1"/>
<dbReference type="EMBL" id="JACNLK010000068">
    <property type="protein sequence ID" value="MBC8208989.1"/>
    <property type="molecule type" value="Genomic_DNA"/>
</dbReference>
<proteinExistence type="predicted"/>
<feature type="domain" description="Lipoyl-binding" evidence="3">
    <location>
        <begin position="75"/>
        <end position="152"/>
    </location>
</feature>
<dbReference type="SUPFAM" id="SSF51230">
    <property type="entry name" value="Single hybrid motif"/>
    <property type="match status" value="1"/>
</dbReference>
<dbReference type="CDD" id="cd06850">
    <property type="entry name" value="biotinyl_domain"/>
    <property type="match status" value="1"/>
</dbReference>
<dbReference type="PANTHER" id="PTHR45266:SF3">
    <property type="entry name" value="OXALOACETATE DECARBOXYLASE ALPHA CHAIN"/>
    <property type="match status" value="1"/>
</dbReference>
<sequence length="152" mass="15840">MKQYKLTINKTPYTVRILEVREDRVVAEVNGTEHVVGIEAIENIGLEASTAPSAAPSRAAATVSTQTQQHAAPPPASPGAETAGTVVTPMPGQIIGLHVSRGDLVKKGQKLLVLEAMKLENVITATVDGVVSEILISEGDVVAQGQTLLVLG</sequence>
<keyword evidence="1" id="KW-0092">Biotin</keyword>
<evidence type="ECO:0000313" key="4">
    <source>
        <dbReference type="EMBL" id="MBC8208989.1"/>
    </source>
</evidence>
<protein>
    <submittedName>
        <fullName evidence="4">Biotin/lipoyl-binding protein</fullName>
    </submittedName>
</protein>
<evidence type="ECO:0000256" key="2">
    <source>
        <dbReference type="SAM" id="MobiDB-lite"/>
    </source>
</evidence>
<gene>
    <name evidence="4" type="ORF">H8E79_07470</name>
</gene>
<reference evidence="4 5" key="1">
    <citation type="submission" date="2020-08" db="EMBL/GenBank/DDBJ databases">
        <title>Bridging the membrane lipid divide: bacteria of the FCB group superphylum have the potential to synthesize archaeal ether lipids.</title>
        <authorList>
            <person name="Villanueva L."/>
            <person name="Von Meijenfeldt F.A.B."/>
            <person name="Westbye A.B."/>
            <person name="Yadav S."/>
            <person name="Hopmans E.C."/>
            <person name="Dutilh B.E."/>
            <person name="Sinninghe Damste J.S."/>
        </authorList>
    </citation>
    <scope>NUCLEOTIDE SEQUENCE [LARGE SCALE GENOMIC DNA]</scope>
    <source>
        <strain evidence="4">NIOZ-UU81</strain>
    </source>
</reference>
<dbReference type="Proteomes" id="UP000599024">
    <property type="component" value="Unassembled WGS sequence"/>
</dbReference>
<feature type="compositionally biased region" description="Low complexity" evidence="2">
    <location>
        <begin position="52"/>
        <end position="65"/>
    </location>
</feature>
<dbReference type="InterPro" id="IPR001882">
    <property type="entry name" value="Biotin_BS"/>
</dbReference>
<dbReference type="InterPro" id="IPR000089">
    <property type="entry name" value="Biotin_lipoyl"/>
</dbReference>
<evidence type="ECO:0000256" key="1">
    <source>
        <dbReference type="ARBA" id="ARBA00023267"/>
    </source>
</evidence>
<evidence type="ECO:0000259" key="3">
    <source>
        <dbReference type="PROSITE" id="PS50968"/>
    </source>
</evidence>
<comment type="caution">
    <text evidence="4">The sequence shown here is derived from an EMBL/GenBank/DDBJ whole genome shotgun (WGS) entry which is preliminary data.</text>
</comment>
<organism evidence="4 5">
    <name type="scientific">Candidatus Desulfatifera sulfidica</name>
    <dbReference type="NCBI Taxonomy" id="2841691"/>
    <lineage>
        <taxon>Bacteria</taxon>
        <taxon>Pseudomonadati</taxon>
        <taxon>Thermodesulfobacteriota</taxon>
        <taxon>Desulfobulbia</taxon>
        <taxon>Desulfobulbales</taxon>
        <taxon>Desulfobulbaceae</taxon>
        <taxon>Candidatus Desulfatifera</taxon>
    </lineage>
</organism>
<dbReference type="Gene3D" id="2.40.50.100">
    <property type="match status" value="1"/>
</dbReference>